<dbReference type="InterPro" id="IPR041033">
    <property type="entry name" value="SpaA_PFL_dom_1"/>
</dbReference>
<dbReference type="Pfam" id="PF00746">
    <property type="entry name" value="Gram_pos_anchor"/>
    <property type="match status" value="1"/>
</dbReference>
<dbReference type="OrthoDB" id="3267513at2"/>
<organism evidence="9 10">
    <name type="scientific">Gardnerella vaginalis (strain ATCC 14019 / 317)</name>
    <dbReference type="NCBI Taxonomy" id="525284"/>
    <lineage>
        <taxon>Bacteria</taxon>
        <taxon>Bacillati</taxon>
        <taxon>Actinomycetota</taxon>
        <taxon>Actinomycetes</taxon>
        <taxon>Bifidobacteriales</taxon>
        <taxon>Bifidobacteriaceae</taxon>
        <taxon>Gardnerella</taxon>
    </lineage>
</organism>
<feature type="region of interest" description="Disordered" evidence="5">
    <location>
        <begin position="402"/>
        <end position="426"/>
    </location>
</feature>
<dbReference type="HOGENOM" id="CLU_029024_2_0_11"/>
<feature type="domain" description="SpaA-like prealbumin fold" evidence="8">
    <location>
        <begin position="433"/>
        <end position="536"/>
    </location>
</feature>
<evidence type="ECO:0000256" key="1">
    <source>
        <dbReference type="ARBA" id="ARBA00022512"/>
    </source>
</evidence>
<proteinExistence type="predicted"/>
<sequence>MPKHGSDLILLRAAQILYADSRVHAACNGSADRAQHKTENLSLKPARKSNKKGEIMNKITKQCVAAIASLAMAGTLCVAGAVVAGSSAWAVTPAASSTDPAPWDKSAASKTGTITITKYKDETNDQGVQTKKTKVTGAKFKVTPVSKIDGSAIDLKKYDDWLKVAAKVPSLNANPSSLKDTDLGAALPEQTTNDGIATFSNLQIGLYKVEEVSVPDGYEKLPEPFFMTIPEITSGKKGTEYNYNPTVDPKNAYTKDAIKKTVDTKGMVGTKDDLPYTISTSVVTNSGTPVKDRTADDYQGFAVWDDALTKAYDANANVVQKVKIGNSEITNTKGKEDKYIVAVSNTPDDNNRKRITVSFTDTGLGEIATALKTSPNAKLTVDLKFTLKEGVDSGELVNKYGYQPGYKKGTPENEKPKPVNPNPGSDSKVTLVKFKIKKVSSTNATEGLRGAKFAVFAKKNDADACAADVSRADDKCKSKSSKGFADTETADKTGLTADGFKAKVGQTFYVVETKAPDNYVLAPKVEEVNIPTEYTKDAKYDTQSQTFIYSFKDVPTSNNIDHWFKLPKTGAYGVIIFAIIGLGLVGAGTFMYMRNNRKKEEEQAA</sequence>
<feature type="transmembrane region" description="Helical" evidence="6">
    <location>
        <begin position="571"/>
        <end position="593"/>
    </location>
</feature>
<evidence type="ECO:0000256" key="6">
    <source>
        <dbReference type="SAM" id="Phobius"/>
    </source>
</evidence>
<dbReference type="KEGG" id="gvg:HMPREF0421_20500"/>
<dbReference type="NCBIfam" id="NF033902">
    <property type="entry name" value="iso_D2_wall_anc"/>
    <property type="match status" value="1"/>
</dbReference>
<protein>
    <submittedName>
        <fullName evidence="9">LPXTG-motif cell wall anchor domain protein</fullName>
    </submittedName>
</protein>
<keyword evidence="4" id="KW-0572">Peptidoglycan-anchor</keyword>
<feature type="domain" description="SpaA-like prealbumin fold" evidence="8">
    <location>
        <begin position="130"/>
        <end position="231"/>
    </location>
</feature>
<gene>
    <name evidence="9" type="ordered locus">HMPREF0421_20500</name>
</gene>
<name>E3D938_GARV3</name>
<evidence type="ECO:0000313" key="10">
    <source>
        <dbReference type="Proteomes" id="UP000001453"/>
    </source>
</evidence>
<evidence type="ECO:0000259" key="8">
    <source>
        <dbReference type="Pfam" id="PF17802"/>
    </source>
</evidence>
<reference evidence="9 10" key="1">
    <citation type="journal article" date="2010" name="PLoS ONE">
        <title>Comparative genomics of Gardnerella vaginalis strains reveals substantial differences in metabolic and virulence potential.</title>
        <authorList>
            <person name="Yeoman C.J."/>
            <person name="Yildirim S."/>
            <person name="Thomas S.M."/>
            <person name="Durkin A.S."/>
            <person name="Torralba M."/>
            <person name="Sutton G."/>
            <person name="Buhay C.J."/>
            <person name="Ding Y."/>
            <person name="Dugan-Rocha S.P."/>
            <person name="Muzny D.M."/>
            <person name="Qin X."/>
            <person name="Gibbs R.A."/>
            <person name="Leigh S.R."/>
            <person name="Stumpf R."/>
            <person name="White B.A."/>
            <person name="Highlander S.K."/>
            <person name="Nelson K.E."/>
            <person name="Wilson B.A."/>
        </authorList>
    </citation>
    <scope>NUCLEOTIDE SEQUENCE [LARGE SCALE GENOMIC DNA]</scope>
    <source>
        <strain evidence="10">ATCC 14019 / 317</strain>
    </source>
</reference>
<keyword evidence="3" id="KW-0732">Signal</keyword>
<keyword evidence="1" id="KW-0134">Cell wall</keyword>
<keyword evidence="6" id="KW-0472">Membrane</keyword>
<dbReference type="Proteomes" id="UP000001453">
    <property type="component" value="Chromosome"/>
</dbReference>
<dbReference type="InterPro" id="IPR019931">
    <property type="entry name" value="LPXTG_anchor"/>
</dbReference>
<dbReference type="NCBIfam" id="TIGR01167">
    <property type="entry name" value="LPXTG_anchor"/>
    <property type="match status" value="1"/>
</dbReference>
<accession>E3D938</accession>
<evidence type="ECO:0000256" key="2">
    <source>
        <dbReference type="ARBA" id="ARBA00022525"/>
    </source>
</evidence>
<keyword evidence="6" id="KW-1133">Transmembrane helix</keyword>
<evidence type="ECO:0000313" key="9">
    <source>
        <dbReference type="EMBL" id="ADP38582.1"/>
    </source>
</evidence>
<dbReference type="PATRIC" id="fig|525284.18.peg.498"/>
<evidence type="ECO:0000256" key="5">
    <source>
        <dbReference type="SAM" id="MobiDB-lite"/>
    </source>
</evidence>
<dbReference type="InterPro" id="IPR013783">
    <property type="entry name" value="Ig-like_fold"/>
</dbReference>
<dbReference type="Gene3D" id="2.60.40.10">
    <property type="entry name" value="Immunoglobulins"/>
    <property type="match status" value="2"/>
</dbReference>
<dbReference type="GO" id="GO:0005975">
    <property type="term" value="P:carbohydrate metabolic process"/>
    <property type="evidence" value="ECO:0007669"/>
    <property type="project" value="UniProtKB-ARBA"/>
</dbReference>
<evidence type="ECO:0000256" key="3">
    <source>
        <dbReference type="ARBA" id="ARBA00022729"/>
    </source>
</evidence>
<keyword evidence="2" id="KW-0964">Secreted</keyword>
<dbReference type="Pfam" id="PF17802">
    <property type="entry name" value="SpaA"/>
    <property type="match status" value="2"/>
</dbReference>
<dbReference type="AlphaFoldDB" id="E3D938"/>
<feature type="domain" description="Gram-positive cocci surface proteins LPxTG" evidence="7">
    <location>
        <begin position="565"/>
        <end position="599"/>
    </location>
</feature>
<dbReference type="EMBL" id="CP002104">
    <property type="protein sequence ID" value="ADP38582.1"/>
    <property type="molecule type" value="Genomic_DNA"/>
</dbReference>
<keyword evidence="6" id="KW-0812">Transmembrane</keyword>
<dbReference type="InterPro" id="IPR048052">
    <property type="entry name" value="FM1-like"/>
</dbReference>
<evidence type="ECO:0000256" key="4">
    <source>
        <dbReference type="ARBA" id="ARBA00023088"/>
    </source>
</evidence>
<evidence type="ECO:0000259" key="7">
    <source>
        <dbReference type="Pfam" id="PF00746"/>
    </source>
</evidence>